<feature type="transmembrane region" description="Helical" evidence="1">
    <location>
        <begin position="60"/>
        <end position="80"/>
    </location>
</feature>
<feature type="transmembrane region" description="Helical" evidence="1">
    <location>
        <begin position="12"/>
        <end position="33"/>
    </location>
</feature>
<keyword evidence="1" id="KW-0472">Membrane</keyword>
<comment type="caution">
    <text evidence="2">The sequence shown here is derived from an EMBL/GenBank/DDBJ whole genome shotgun (WGS) entry which is preliminary data.</text>
</comment>
<organism evidence="2 3">
    <name type="scientific">Nocardia abscessus</name>
    <dbReference type="NCBI Taxonomy" id="120957"/>
    <lineage>
        <taxon>Bacteria</taxon>
        <taxon>Bacillati</taxon>
        <taxon>Actinomycetota</taxon>
        <taxon>Actinomycetes</taxon>
        <taxon>Mycobacteriales</taxon>
        <taxon>Nocardiaceae</taxon>
        <taxon>Nocardia</taxon>
    </lineage>
</organism>
<protein>
    <submittedName>
        <fullName evidence="2">DUF2567 domain-containing protein</fullName>
    </submittedName>
</protein>
<evidence type="ECO:0000313" key="3">
    <source>
        <dbReference type="Proteomes" id="UP000807309"/>
    </source>
</evidence>
<evidence type="ECO:0000313" key="2">
    <source>
        <dbReference type="EMBL" id="MBF6226951.1"/>
    </source>
</evidence>
<evidence type="ECO:0000256" key="1">
    <source>
        <dbReference type="SAM" id="Phobius"/>
    </source>
</evidence>
<feature type="transmembrane region" description="Helical" evidence="1">
    <location>
        <begin position="92"/>
        <end position="109"/>
    </location>
</feature>
<gene>
    <name evidence="2" type="ORF">IU470_17790</name>
</gene>
<dbReference type="Proteomes" id="UP000807309">
    <property type="component" value="Unassembled WGS sequence"/>
</dbReference>
<accession>A0ABS0C9A3</accession>
<dbReference type="InterPro" id="IPR021213">
    <property type="entry name" value="DUF2567"/>
</dbReference>
<feature type="transmembrane region" description="Helical" evidence="1">
    <location>
        <begin position="129"/>
        <end position="158"/>
    </location>
</feature>
<dbReference type="Pfam" id="PF10821">
    <property type="entry name" value="DUF2567"/>
    <property type="match status" value="1"/>
</dbReference>
<name>A0ABS0C9A3_9NOCA</name>
<keyword evidence="1" id="KW-0812">Transmembrane</keyword>
<proteinExistence type="predicted"/>
<dbReference type="RefSeq" id="WP_195034018.1">
    <property type="nucleotide sequence ID" value="NZ_JADLRE010000013.1"/>
</dbReference>
<reference evidence="2 3" key="1">
    <citation type="submission" date="2020-10" db="EMBL/GenBank/DDBJ databases">
        <title>Identification of Nocardia species via Next-generation sequencing and recognition of intraspecies genetic diversity.</title>
        <authorList>
            <person name="Li P."/>
            <person name="Li P."/>
            <person name="Lu B."/>
        </authorList>
    </citation>
    <scope>NUCLEOTIDE SEQUENCE [LARGE SCALE GENOMIC DNA]</scope>
    <source>
        <strain evidence="2 3">N-11</strain>
    </source>
</reference>
<keyword evidence="3" id="KW-1185">Reference proteome</keyword>
<sequence>MASPSRDEVRAVALATAGVVVVSAIAGAGWGLLAPTERLLVVEPGRGVALTGESAHQFDALALFVLAGAVLGLLSALAVWRSRSARGPLLQLGLLVGSGVGAVVMARVGEQVAEWLHPRPHDPPVGQIVALPIELGSSLALIVQPLLASFVMLFLAALSTSKDLGSGRRTARRGEDAFGTEGAYTPYGAAASGAKLPYGGYEPVAEGYSMPDYRPRR</sequence>
<dbReference type="EMBL" id="JADLRE010000013">
    <property type="protein sequence ID" value="MBF6226951.1"/>
    <property type="molecule type" value="Genomic_DNA"/>
</dbReference>
<keyword evidence="1" id="KW-1133">Transmembrane helix</keyword>